<reference evidence="1 2" key="1">
    <citation type="submission" date="2024-01" db="EMBL/GenBank/DDBJ databases">
        <title>Genome assemblies of Stephania.</title>
        <authorList>
            <person name="Yang L."/>
        </authorList>
    </citation>
    <scope>NUCLEOTIDE SEQUENCE [LARGE SCALE GENOMIC DNA]</scope>
    <source>
        <strain evidence="1">YNDBR</strain>
        <tissue evidence="1">Leaf</tissue>
    </source>
</reference>
<sequence length="52" mass="5364">MHGRVGGFTNTKGWSSLLSISICGSSGLSEMTLISIATSSSSFCAMEMSDSI</sequence>
<accession>A0AAP0HFP6</accession>
<dbReference type="AlphaFoldDB" id="A0AAP0HFP6"/>
<evidence type="ECO:0000313" key="1">
    <source>
        <dbReference type="EMBL" id="KAK9086668.1"/>
    </source>
</evidence>
<comment type="caution">
    <text evidence="1">The sequence shown here is derived from an EMBL/GenBank/DDBJ whole genome shotgun (WGS) entry which is preliminary data.</text>
</comment>
<dbReference type="EMBL" id="JBBNAF010000013">
    <property type="protein sequence ID" value="KAK9086668.1"/>
    <property type="molecule type" value="Genomic_DNA"/>
</dbReference>
<dbReference type="Proteomes" id="UP001420932">
    <property type="component" value="Unassembled WGS sequence"/>
</dbReference>
<keyword evidence="2" id="KW-1185">Reference proteome</keyword>
<protein>
    <submittedName>
        <fullName evidence="1">Uncharacterized protein</fullName>
    </submittedName>
</protein>
<proteinExistence type="predicted"/>
<gene>
    <name evidence="1" type="ORF">Syun_029062</name>
</gene>
<organism evidence="1 2">
    <name type="scientific">Stephania yunnanensis</name>
    <dbReference type="NCBI Taxonomy" id="152371"/>
    <lineage>
        <taxon>Eukaryota</taxon>
        <taxon>Viridiplantae</taxon>
        <taxon>Streptophyta</taxon>
        <taxon>Embryophyta</taxon>
        <taxon>Tracheophyta</taxon>
        <taxon>Spermatophyta</taxon>
        <taxon>Magnoliopsida</taxon>
        <taxon>Ranunculales</taxon>
        <taxon>Menispermaceae</taxon>
        <taxon>Menispermoideae</taxon>
        <taxon>Cissampelideae</taxon>
        <taxon>Stephania</taxon>
    </lineage>
</organism>
<name>A0AAP0HFP6_9MAGN</name>
<evidence type="ECO:0000313" key="2">
    <source>
        <dbReference type="Proteomes" id="UP001420932"/>
    </source>
</evidence>